<keyword evidence="10 14" id="KW-0408">Iron</keyword>
<evidence type="ECO:0000256" key="3">
    <source>
        <dbReference type="ARBA" id="ARBA00008343"/>
    </source>
</evidence>
<sequence length="370" mass="42526">MFNIIFTSNKRIALSTNAFAHNILQWFETNKRDLPWRNTKNPYIIWLSEIILQQTRVAQGLPYFEKFLANYPTVEDLAAAPSEEIMRLWQGLGYYSRARNLHFCAQQVVNEYGGSFPTSYKELLKLKGVGSYTAAAIASFAFDEPVAVVDGNVFRVLARYFGIATDIASHAGKKEFEVLANEVLPPSKAGSYNQAIMEFGALHCTPNKPNCDTCPLVRSCVAFTNNLVQDLPVKINKVKIKERYFQYYQITCGDQVIIRQRGPKDIWEGLFEFPLVETNQKEELQLTNKGILEDLEIIPTQVVHDSSQVFKHILSHQRIFANFVRFEFEKAHEEQLKQWAHAQNWQLVSNETFENLGKSRLILRYLNGEE</sequence>
<dbReference type="InterPro" id="IPR023170">
    <property type="entry name" value="HhH_base_excis_C"/>
</dbReference>
<keyword evidence="7" id="KW-0479">Metal-binding</keyword>
<dbReference type="InterPro" id="IPR005760">
    <property type="entry name" value="A/G_AdeGlyc_MutY"/>
</dbReference>
<dbReference type="NCBIfam" id="TIGR01084">
    <property type="entry name" value="mutY"/>
    <property type="match status" value="1"/>
</dbReference>
<dbReference type="InterPro" id="IPR015797">
    <property type="entry name" value="NUDIX_hydrolase-like_dom_sf"/>
</dbReference>
<evidence type="ECO:0000256" key="11">
    <source>
        <dbReference type="ARBA" id="ARBA00023014"/>
    </source>
</evidence>
<dbReference type="GO" id="GO:0000701">
    <property type="term" value="F:purine-specific mismatch base pair DNA N-glycosylase activity"/>
    <property type="evidence" value="ECO:0007669"/>
    <property type="project" value="UniProtKB-EC"/>
</dbReference>
<evidence type="ECO:0000256" key="7">
    <source>
        <dbReference type="ARBA" id="ARBA00022723"/>
    </source>
</evidence>
<dbReference type="Proteomes" id="UP000642809">
    <property type="component" value="Unassembled WGS sequence"/>
</dbReference>
<gene>
    <name evidence="16" type="primary">mutY</name>
    <name evidence="16" type="ORF">GCM10008106_29030</name>
</gene>
<dbReference type="PANTHER" id="PTHR42944:SF1">
    <property type="entry name" value="ADENINE DNA GLYCOSYLASE"/>
    <property type="match status" value="1"/>
</dbReference>
<dbReference type="CDD" id="cd03431">
    <property type="entry name" value="NUDIX_DNA_Glycosylase_C-MutY"/>
    <property type="match status" value="1"/>
</dbReference>
<dbReference type="AlphaFoldDB" id="A0A8J3CXX2"/>
<dbReference type="GO" id="GO:0035485">
    <property type="term" value="F:adenine/guanine mispair binding"/>
    <property type="evidence" value="ECO:0007669"/>
    <property type="project" value="TreeGrafter"/>
</dbReference>
<feature type="domain" description="HhH-GPD" evidence="15">
    <location>
        <begin position="51"/>
        <end position="202"/>
    </location>
</feature>
<dbReference type="SUPFAM" id="SSF55811">
    <property type="entry name" value="Nudix"/>
    <property type="match status" value="1"/>
</dbReference>
<evidence type="ECO:0000256" key="6">
    <source>
        <dbReference type="ARBA" id="ARBA00022485"/>
    </source>
</evidence>
<keyword evidence="13 14" id="KW-0326">Glycosidase</keyword>
<evidence type="ECO:0000256" key="14">
    <source>
        <dbReference type="RuleBase" id="RU365096"/>
    </source>
</evidence>
<evidence type="ECO:0000256" key="13">
    <source>
        <dbReference type="ARBA" id="ARBA00023295"/>
    </source>
</evidence>
<dbReference type="GO" id="GO:0006298">
    <property type="term" value="P:mismatch repair"/>
    <property type="evidence" value="ECO:0007669"/>
    <property type="project" value="TreeGrafter"/>
</dbReference>
<dbReference type="CDD" id="cd00056">
    <property type="entry name" value="ENDO3c"/>
    <property type="match status" value="1"/>
</dbReference>
<proteinExistence type="inferred from homology"/>
<evidence type="ECO:0000256" key="10">
    <source>
        <dbReference type="ARBA" id="ARBA00023004"/>
    </source>
</evidence>
<accession>A0A8J3CXX2</accession>
<evidence type="ECO:0000256" key="4">
    <source>
        <dbReference type="ARBA" id="ARBA00012045"/>
    </source>
</evidence>
<dbReference type="SMART" id="SM00478">
    <property type="entry name" value="ENDO3c"/>
    <property type="match status" value="1"/>
</dbReference>
<keyword evidence="11" id="KW-0411">Iron-sulfur</keyword>
<comment type="caution">
    <text evidence="16">The sequence shown here is derived from an EMBL/GenBank/DDBJ whole genome shotgun (WGS) entry which is preliminary data.</text>
</comment>
<dbReference type="Pfam" id="PF00730">
    <property type="entry name" value="HhH-GPD"/>
    <property type="match status" value="1"/>
</dbReference>
<evidence type="ECO:0000256" key="2">
    <source>
        <dbReference type="ARBA" id="ARBA00002933"/>
    </source>
</evidence>
<comment type="cofactor">
    <cofactor evidence="14">
        <name>[4Fe-4S] cluster</name>
        <dbReference type="ChEBI" id="CHEBI:49883"/>
    </cofactor>
    <text evidence="14">Binds 1 [4Fe-4S] cluster.</text>
</comment>
<evidence type="ECO:0000313" key="17">
    <source>
        <dbReference type="Proteomes" id="UP000642809"/>
    </source>
</evidence>
<dbReference type="GO" id="GO:0046872">
    <property type="term" value="F:metal ion binding"/>
    <property type="evidence" value="ECO:0007669"/>
    <property type="project" value="UniProtKB-UniRule"/>
</dbReference>
<keyword evidence="12" id="KW-0234">DNA repair</keyword>
<dbReference type="EMBL" id="BMYF01000019">
    <property type="protein sequence ID" value="GHB46274.1"/>
    <property type="molecule type" value="Genomic_DNA"/>
</dbReference>
<dbReference type="GO" id="GO:0051539">
    <property type="term" value="F:4 iron, 4 sulfur cluster binding"/>
    <property type="evidence" value="ECO:0007669"/>
    <property type="project" value="UniProtKB-UniRule"/>
</dbReference>
<dbReference type="EC" id="3.2.2.31" evidence="4 14"/>
<keyword evidence="8 14" id="KW-0227">DNA damage</keyword>
<reference evidence="16" key="1">
    <citation type="journal article" date="2014" name="Int. J. Syst. Evol. Microbiol.">
        <title>Complete genome sequence of Corynebacterium casei LMG S-19264T (=DSM 44701T), isolated from a smear-ripened cheese.</title>
        <authorList>
            <consortium name="US DOE Joint Genome Institute (JGI-PGF)"/>
            <person name="Walter F."/>
            <person name="Albersmeier A."/>
            <person name="Kalinowski J."/>
            <person name="Ruckert C."/>
        </authorList>
    </citation>
    <scope>NUCLEOTIDE SEQUENCE</scope>
    <source>
        <strain evidence="16">KCTC 23224</strain>
    </source>
</reference>
<evidence type="ECO:0000256" key="12">
    <source>
        <dbReference type="ARBA" id="ARBA00023204"/>
    </source>
</evidence>
<dbReference type="Pfam" id="PF14815">
    <property type="entry name" value="NUDIX_4"/>
    <property type="match status" value="1"/>
</dbReference>
<dbReference type="GO" id="GO:0006284">
    <property type="term" value="P:base-excision repair"/>
    <property type="evidence" value="ECO:0007669"/>
    <property type="project" value="UniProtKB-UniRule"/>
</dbReference>
<dbReference type="GO" id="GO:0034039">
    <property type="term" value="F:8-oxo-7,8-dihydroguanine DNA N-glycosylase activity"/>
    <property type="evidence" value="ECO:0007669"/>
    <property type="project" value="TreeGrafter"/>
</dbReference>
<dbReference type="InterPro" id="IPR000445">
    <property type="entry name" value="HhH_motif"/>
</dbReference>
<evidence type="ECO:0000256" key="8">
    <source>
        <dbReference type="ARBA" id="ARBA00022763"/>
    </source>
</evidence>
<dbReference type="InterPro" id="IPR011257">
    <property type="entry name" value="DNA_glycosylase"/>
</dbReference>
<dbReference type="FunFam" id="1.10.340.30:FF:000002">
    <property type="entry name" value="Adenine DNA glycosylase"/>
    <property type="match status" value="1"/>
</dbReference>
<protein>
    <recommendedName>
        <fullName evidence="5 14">Adenine DNA glycosylase</fullName>
        <ecNumber evidence="4 14">3.2.2.31</ecNumber>
    </recommendedName>
</protein>
<dbReference type="Gene3D" id="3.90.79.10">
    <property type="entry name" value="Nucleoside Triphosphate Pyrophosphohydrolase"/>
    <property type="match status" value="1"/>
</dbReference>
<dbReference type="SUPFAM" id="SSF48150">
    <property type="entry name" value="DNA-glycosylase"/>
    <property type="match status" value="1"/>
</dbReference>
<name>A0A8J3CXX2_9BACT</name>
<reference evidence="16" key="2">
    <citation type="submission" date="2020-09" db="EMBL/GenBank/DDBJ databases">
        <authorList>
            <person name="Sun Q."/>
            <person name="Kim S."/>
        </authorList>
    </citation>
    <scope>NUCLEOTIDE SEQUENCE</scope>
    <source>
        <strain evidence="16">KCTC 23224</strain>
    </source>
</reference>
<dbReference type="Gene3D" id="1.10.340.30">
    <property type="entry name" value="Hypothetical protein, domain 2"/>
    <property type="match status" value="1"/>
</dbReference>
<dbReference type="Gene3D" id="1.10.1670.10">
    <property type="entry name" value="Helix-hairpin-Helix base-excision DNA repair enzymes (C-terminal)"/>
    <property type="match status" value="1"/>
</dbReference>
<dbReference type="Pfam" id="PF00633">
    <property type="entry name" value="HHH"/>
    <property type="match status" value="1"/>
</dbReference>
<dbReference type="InterPro" id="IPR044298">
    <property type="entry name" value="MIG/MutY"/>
</dbReference>
<keyword evidence="9" id="KW-0378">Hydrolase</keyword>
<evidence type="ECO:0000256" key="9">
    <source>
        <dbReference type="ARBA" id="ARBA00022801"/>
    </source>
</evidence>
<keyword evidence="6" id="KW-0004">4Fe-4S</keyword>
<dbReference type="InterPro" id="IPR003265">
    <property type="entry name" value="HhH-GPD_domain"/>
</dbReference>
<comment type="function">
    <text evidence="2">Adenine glycosylase active on G-A mispairs. MutY also corrects error-prone DNA synthesis past GO lesions which are due to the oxidatively damaged form of guanine: 7,8-dihydro-8-oxoguanine (8-oxo-dGTP).</text>
</comment>
<comment type="similarity">
    <text evidence="3 14">Belongs to the Nth/MutY family.</text>
</comment>
<organism evidence="16 17">
    <name type="scientific">Mongoliitalea lutea</name>
    <dbReference type="NCBI Taxonomy" id="849756"/>
    <lineage>
        <taxon>Bacteria</taxon>
        <taxon>Pseudomonadati</taxon>
        <taxon>Bacteroidota</taxon>
        <taxon>Cytophagia</taxon>
        <taxon>Cytophagales</taxon>
        <taxon>Cyclobacteriaceae</taxon>
        <taxon>Mongoliitalea</taxon>
    </lineage>
</organism>
<dbReference type="GO" id="GO:0032357">
    <property type="term" value="F:oxidized purine DNA binding"/>
    <property type="evidence" value="ECO:0007669"/>
    <property type="project" value="TreeGrafter"/>
</dbReference>
<keyword evidence="17" id="KW-1185">Reference proteome</keyword>
<dbReference type="PANTHER" id="PTHR42944">
    <property type="entry name" value="ADENINE DNA GLYCOSYLASE"/>
    <property type="match status" value="1"/>
</dbReference>
<evidence type="ECO:0000259" key="15">
    <source>
        <dbReference type="SMART" id="SM00478"/>
    </source>
</evidence>
<evidence type="ECO:0000256" key="5">
    <source>
        <dbReference type="ARBA" id="ARBA00022023"/>
    </source>
</evidence>
<evidence type="ECO:0000256" key="1">
    <source>
        <dbReference type="ARBA" id="ARBA00000843"/>
    </source>
</evidence>
<evidence type="ECO:0000313" key="16">
    <source>
        <dbReference type="EMBL" id="GHB46274.1"/>
    </source>
</evidence>
<dbReference type="InterPro" id="IPR029119">
    <property type="entry name" value="MutY_C"/>
</dbReference>
<comment type="catalytic activity">
    <reaction evidence="1 14">
        <text>Hydrolyzes free adenine bases from 7,8-dihydro-8-oxoguanine:adenine mismatched double-stranded DNA, leaving an apurinic site.</text>
        <dbReference type="EC" id="3.2.2.31"/>
    </reaction>
</comment>